<reference evidence="1 2" key="1">
    <citation type="submission" date="2016-10" db="EMBL/GenBank/DDBJ databases">
        <authorList>
            <person name="de Groot N.N."/>
        </authorList>
    </citation>
    <scope>NUCLEOTIDE SEQUENCE [LARGE SCALE GENOMIC DNA]</scope>
    <source>
        <strain evidence="1 2">DSM 21800</strain>
    </source>
</reference>
<dbReference type="AlphaFoldDB" id="A0A1H2ANK5"/>
<protein>
    <submittedName>
        <fullName evidence="1">Uncharacterized protein</fullName>
    </submittedName>
</protein>
<accession>A0A1H2ANK5</accession>
<proteinExistence type="predicted"/>
<evidence type="ECO:0000313" key="2">
    <source>
        <dbReference type="Proteomes" id="UP000199103"/>
    </source>
</evidence>
<sequence length="178" mass="19117">MVSADDLLAPMARRARRLPGFPMLRRVVLPRVRQNTTFRAIARKLWASDVLPDGRGADLTAGNLLAGTGLEALPVAVFDLSGVPAESIQQVVDSIAELQLLTAGFRPVLVLPTPDFGCARCYGYPAELMPTAESADRVRFWQHVRRAYGTSVLYEVGPAGLSATQKSFLSVAPAPVAS</sequence>
<organism evidence="1 2">
    <name type="scientific">Microlunatus soli</name>
    <dbReference type="NCBI Taxonomy" id="630515"/>
    <lineage>
        <taxon>Bacteria</taxon>
        <taxon>Bacillati</taxon>
        <taxon>Actinomycetota</taxon>
        <taxon>Actinomycetes</taxon>
        <taxon>Propionibacteriales</taxon>
        <taxon>Propionibacteriaceae</taxon>
        <taxon>Microlunatus</taxon>
    </lineage>
</organism>
<dbReference type="EMBL" id="LT629772">
    <property type="protein sequence ID" value="SDT47444.1"/>
    <property type="molecule type" value="Genomic_DNA"/>
</dbReference>
<dbReference type="RefSeq" id="WP_091531304.1">
    <property type="nucleotide sequence ID" value="NZ_LT629772.1"/>
</dbReference>
<dbReference type="STRING" id="630515.SAMN04489812_6087"/>
<name>A0A1H2ANK5_9ACTN</name>
<dbReference type="Proteomes" id="UP000199103">
    <property type="component" value="Chromosome I"/>
</dbReference>
<keyword evidence="2" id="KW-1185">Reference proteome</keyword>
<dbReference type="OrthoDB" id="5185582at2"/>
<gene>
    <name evidence="1" type="ORF">SAMN04489812_6087</name>
</gene>
<evidence type="ECO:0000313" key="1">
    <source>
        <dbReference type="EMBL" id="SDT47444.1"/>
    </source>
</evidence>